<organism evidence="2 3">
    <name type="scientific">Pelagicoccus enzymogenes</name>
    <dbReference type="NCBI Taxonomy" id="2773457"/>
    <lineage>
        <taxon>Bacteria</taxon>
        <taxon>Pseudomonadati</taxon>
        <taxon>Verrucomicrobiota</taxon>
        <taxon>Opitutia</taxon>
        <taxon>Puniceicoccales</taxon>
        <taxon>Pelagicoccaceae</taxon>
        <taxon>Pelagicoccus</taxon>
    </lineage>
</organism>
<evidence type="ECO:0000313" key="3">
    <source>
        <dbReference type="Proteomes" id="UP000622317"/>
    </source>
</evidence>
<keyword evidence="1" id="KW-0812">Transmembrane</keyword>
<gene>
    <name evidence="2" type="ORF">IEN85_13370</name>
</gene>
<feature type="transmembrane region" description="Helical" evidence="1">
    <location>
        <begin position="21"/>
        <end position="39"/>
    </location>
</feature>
<name>A0A927F9T6_9BACT</name>
<dbReference type="EMBL" id="JACYFG010000036">
    <property type="protein sequence ID" value="MBD5780484.1"/>
    <property type="molecule type" value="Genomic_DNA"/>
</dbReference>
<sequence>MTFLELASISGGHPSDAITDVLGIAAVCAFFGIACYIAMQVLKDSSTKSVPASSSLNDYYANEEKSKKQEAPKKEVNEREELEKHCEKFIIEVVEGARDRLEEFSQVADDTFNQVADAYASNSFGHEGEGHAIRCKKFLSVCERQWGALRSDIGYVSYMDIQEHLRHILTNHRMLVGQKHANSESVDLSPEVLRSQELVALMRVVPKDKVRTLQEQLLKAVNGFRVSYQDECKVWINEQVVKLQAEMRPRKSRSVQIMDTDYYKRFKQLRVRLEVVARLSDAITENTQQVSENSLALSQVIHIGTVLRILACIPEWFQELDLSPRSEVA</sequence>
<dbReference type="Proteomes" id="UP000622317">
    <property type="component" value="Unassembled WGS sequence"/>
</dbReference>
<protein>
    <submittedName>
        <fullName evidence="2">Uncharacterized protein</fullName>
    </submittedName>
</protein>
<evidence type="ECO:0000313" key="2">
    <source>
        <dbReference type="EMBL" id="MBD5780484.1"/>
    </source>
</evidence>
<dbReference type="AlphaFoldDB" id="A0A927F9T6"/>
<keyword evidence="1" id="KW-0472">Membrane</keyword>
<dbReference type="RefSeq" id="WP_191617585.1">
    <property type="nucleotide sequence ID" value="NZ_JACYFG010000036.1"/>
</dbReference>
<comment type="caution">
    <text evidence="2">The sequence shown here is derived from an EMBL/GenBank/DDBJ whole genome shotgun (WGS) entry which is preliminary data.</text>
</comment>
<keyword evidence="1" id="KW-1133">Transmembrane helix</keyword>
<keyword evidence="3" id="KW-1185">Reference proteome</keyword>
<accession>A0A927F9T6</accession>
<proteinExistence type="predicted"/>
<reference evidence="2" key="1">
    <citation type="submission" date="2020-09" db="EMBL/GenBank/DDBJ databases">
        <title>Pelagicoccus enzymogenes sp. nov. with an EPS production, isolated from marine sediment.</title>
        <authorList>
            <person name="Feng X."/>
        </authorList>
    </citation>
    <scope>NUCLEOTIDE SEQUENCE</scope>
    <source>
        <strain evidence="2">NFK12</strain>
    </source>
</reference>
<evidence type="ECO:0000256" key="1">
    <source>
        <dbReference type="SAM" id="Phobius"/>
    </source>
</evidence>